<protein>
    <recommendedName>
        <fullName evidence="4">HCP-like protein</fullName>
    </recommendedName>
</protein>
<evidence type="ECO:0008006" key="4">
    <source>
        <dbReference type="Google" id="ProtNLM"/>
    </source>
</evidence>
<feature type="compositionally biased region" description="Polar residues" evidence="1">
    <location>
        <begin position="106"/>
        <end position="115"/>
    </location>
</feature>
<evidence type="ECO:0000313" key="3">
    <source>
        <dbReference type="Proteomes" id="UP000095009"/>
    </source>
</evidence>
<dbReference type="Pfam" id="PF08238">
    <property type="entry name" value="Sel1"/>
    <property type="match status" value="3"/>
</dbReference>
<dbReference type="SMART" id="SM00671">
    <property type="entry name" value="SEL1"/>
    <property type="match status" value="3"/>
</dbReference>
<feature type="compositionally biased region" description="Low complexity" evidence="1">
    <location>
        <begin position="117"/>
        <end position="138"/>
    </location>
</feature>
<dbReference type="SUPFAM" id="SSF81901">
    <property type="entry name" value="HCP-like"/>
    <property type="match status" value="1"/>
</dbReference>
<dbReference type="GO" id="GO:0010972">
    <property type="term" value="P:negative regulation of G2/M transition of mitotic cell cycle"/>
    <property type="evidence" value="ECO:0007669"/>
    <property type="project" value="TreeGrafter"/>
</dbReference>
<gene>
    <name evidence="2" type="ORF">NADFUDRAFT_82993</name>
</gene>
<dbReference type="Gene3D" id="1.25.40.10">
    <property type="entry name" value="Tetratricopeptide repeat domain"/>
    <property type="match status" value="1"/>
</dbReference>
<feature type="compositionally biased region" description="Low complexity" evidence="1">
    <location>
        <begin position="212"/>
        <end position="222"/>
    </location>
</feature>
<feature type="compositionally biased region" description="Polar residues" evidence="1">
    <location>
        <begin position="229"/>
        <end position="251"/>
    </location>
</feature>
<dbReference type="InterPro" id="IPR006597">
    <property type="entry name" value="Sel1-like"/>
</dbReference>
<dbReference type="InterPro" id="IPR052945">
    <property type="entry name" value="Mitotic_Regulator"/>
</dbReference>
<dbReference type="STRING" id="857566.A0A1E3PL26"/>
<proteinExistence type="predicted"/>
<dbReference type="InterPro" id="IPR011990">
    <property type="entry name" value="TPR-like_helical_dom_sf"/>
</dbReference>
<dbReference type="PANTHER" id="PTHR43628">
    <property type="entry name" value="ACTIVATOR OF C KINASE PROTEIN 1-RELATED"/>
    <property type="match status" value="1"/>
</dbReference>
<reference evidence="2 3" key="1">
    <citation type="journal article" date="2016" name="Proc. Natl. Acad. Sci. U.S.A.">
        <title>Comparative genomics of biotechnologically important yeasts.</title>
        <authorList>
            <person name="Riley R."/>
            <person name="Haridas S."/>
            <person name="Wolfe K.H."/>
            <person name="Lopes M.R."/>
            <person name="Hittinger C.T."/>
            <person name="Goeker M."/>
            <person name="Salamov A.A."/>
            <person name="Wisecaver J.H."/>
            <person name="Long T.M."/>
            <person name="Calvey C.H."/>
            <person name="Aerts A.L."/>
            <person name="Barry K.W."/>
            <person name="Choi C."/>
            <person name="Clum A."/>
            <person name="Coughlan A.Y."/>
            <person name="Deshpande S."/>
            <person name="Douglass A.P."/>
            <person name="Hanson S.J."/>
            <person name="Klenk H.-P."/>
            <person name="LaButti K.M."/>
            <person name="Lapidus A."/>
            <person name="Lindquist E.A."/>
            <person name="Lipzen A.M."/>
            <person name="Meier-Kolthoff J.P."/>
            <person name="Ohm R.A."/>
            <person name="Otillar R.P."/>
            <person name="Pangilinan J.L."/>
            <person name="Peng Y."/>
            <person name="Rokas A."/>
            <person name="Rosa C.A."/>
            <person name="Scheuner C."/>
            <person name="Sibirny A.A."/>
            <person name="Slot J.C."/>
            <person name="Stielow J.B."/>
            <person name="Sun H."/>
            <person name="Kurtzman C.P."/>
            <person name="Blackwell M."/>
            <person name="Grigoriev I.V."/>
            <person name="Jeffries T.W."/>
        </authorList>
    </citation>
    <scope>NUCLEOTIDE SEQUENCE [LARGE SCALE GENOMIC DNA]</scope>
    <source>
        <strain evidence="2 3">DSM 6958</strain>
    </source>
</reference>
<feature type="region of interest" description="Disordered" evidence="1">
    <location>
        <begin position="159"/>
        <end position="267"/>
    </location>
</feature>
<name>A0A1E3PL26_9ASCO</name>
<accession>A0A1E3PL26</accession>
<dbReference type="GO" id="GO:0032153">
    <property type="term" value="C:cell division site"/>
    <property type="evidence" value="ECO:0007669"/>
    <property type="project" value="TreeGrafter"/>
</dbReference>
<feature type="region of interest" description="Disordered" evidence="1">
    <location>
        <begin position="483"/>
        <end position="519"/>
    </location>
</feature>
<feature type="compositionally biased region" description="Polar residues" evidence="1">
    <location>
        <begin position="167"/>
        <end position="184"/>
    </location>
</feature>
<dbReference type="OrthoDB" id="2148946at2759"/>
<dbReference type="EMBL" id="KV454409">
    <property type="protein sequence ID" value="ODQ66141.1"/>
    <property type="molecule type" value="Genomic_DNA"/>
</dbReference>
<keyword evidence="3" id="KW-1185">Reference proteome</keyword>
<dbReference type="AlphaFoldDB" id="A0A1E3PL26"/>
<sequence>MSASTSAIPLLVPASSTLPKSSLNFSPPSTVTSKISHGTRGYETTSNGFEINRNKLTPESKVFLKRTLSPIISLQDKTHANNGNVGSGARRENHNGKNRPSDLSEKLSQPNQLLNMSKGSVSTSSLSSSSTSSSAVSSSSVWSHSYSSSSLMVDQDFDFNDERRPSENNNSGTDITLPSSQPGLSKSPEYLKPTLLNHSHASPNQHTHTRKSSSLSNISRQSSTEHEINQSPVILSTNMRQHTRSQSNNESFMMRKHGDGPSGDSTPTISAYNTAAAKFNGRKVSQNMTLEDHLMLGIKLHEEGKLRESSYHIQYAAFKGDPSAMLIYGLTLRHGWGIRANPQESIEWLKKATAHITGKGINLNLKDTNFQMIQGFENSLNNKNKKAKIGLALYELGMSYLHSWGIEKDETAALQFFELAGSLGDVDALCEAAGLWMHHGSGHSGHKKDLHKAAKLYREAIDRGANLVGISWVYKDKYLKETRSETKQKKEDERRELKSAKEGQSETSEKRRTIFSKKK</sequence>
<dbReference type="PANTHER" id="PTHR43628:SF11">
    <property type="entry name" value="PROTEIN DSF2"/>
    <property type="match status" value="1"/>
</dbReference>
<feature type="compositionally biased region" description="Polar residues" evidence="1">
    <location>
        <begin position="196"/>
        <end position="206"/>
    </location>
</feature>
<feature type="region of interest" description="Disordered" evidence="1">
    <location>
        <begin position="75"/>
        <end position="138"/>
    </location>
</feature>
<feature type="region of interest" description="Disordered" evidence="1">
    <location>
        <begin position="17"/>
        <end position="42"/>
    </location>
</feature>
<feature type="compositionally biased region" description="Basic and acidic residues" evidence="1">
    <location>
        <begin position="89"/>
        <end position="105"/>
    </location>
</feature>
<evidence type="ECO:0000256" key="1">
    <source>
        <dbReference type="SAM" id="MobiDB-lite"/>
    </source>
</evidence>
<feature type="compositionally biased region" description="Basic and acidic residues" evidence="1">
    <location>
        <begin position="483"/>
        <end position="512"/>
    </location>
</feature>
<organism evidence="2 3">
    <name type="scientific">Nadsonia fulvescens var. elongata DSM 6958</name>
    <dbReference type="NCBI Taxonomy" id="857566"/>
    <lineage>
        <taxon>Eukaryota</taxon>
        <taxon>Fungi</taxon>
        <taxon>Dikarya</taxon>
        <taxon>Ascomycota</taxon>
        <taxon>Saccharomycotina</taxon>
        <taxon>Dipodascomycetes</taxon>
        <taxon>Dipodascales</taxon>
        <taxon>Dipodascales incertae sedis</taxon>
        <taxon>Nadsonia</taxon>
    </lineage>
</organism>
<evidence type="ECO:0000313" key="2">
    <source>
        <dbReference type="EMBL" id="ODQ66141.1"/>
    </source>
</evidence>
<dbReference type="Proteomes" id="UP000095009">
    <property type="component" value="Unassembled WGS sequence"/>
</dbReference>